<dbReference type="AlphaFoldDB" id="A0A6A5W074"/>
<dbReference type="Proteomes" id="UP000799779">
    <property type="component" value="Unassembled WGS sequence"/>
</dbReference>
<accession>A0A6A5W074</accession>
<evidence type="ECO:0000313" key="2">
    <source>
        <dbReference type="Proteomes" id="UP000799779"/>
    </source>
</evidence>
<organism evidence="1 2">
    <name type="scientific">Amniculicola lignicola CBS 123094</name>
    <dbReference type="NCBI Taxonomy" id="1392246"/>
    <lineage>
        <taxon>Eukaryota</taxon>
        <taxon>Fungi</taxon>
        <taxon>Dikarya</taxon>
        <taxon>Ascomycota</taxon>
        <taxon>Pezizomycotina</taxon>
        <taxon>Dothideomycetes</taxon>
        <taxon>Pleosporomycetidae</taxon>
        <taxon>Pleosporales</taxon>
        <taxon>Amniculicolaceae</taxon>
        <taxon>Amniculicola</taxon>
    </lineage>
</organism>
<protein>
    <submittedName>
        <fullName evidence="1">Uncharacterized protein</fullName>
    </submittedName>
</protein>
<sequence length="177" mass="20122">MFPSSSCIQVPRYVLSHSSLVRTERNQPLGHATDSGLDLKQISISGESIEPGWGWDNRLLFVMKGYYWAVSVNELWYVSTLTTYVIPKPLFKAESMLIQTPANHVSRTATEHLETEFAFQRDLADGKINHLDVTIPMGLREIIEKLKGYSDITPENIVRSSLFVKENNLWDTLGHID</sequence>
<evidence type="ECO:0000313" key="1">
    <source>
        <dbReference type="EMBL" id="KAF1994319.1"/>
    </source>
</evidence>
<dbReference type="EMBL" id="ML977663">
    <property type="protein sequence ID" value="KAF1994319.1"/>
    <property type="molecule type" value="Genomic_DNA"/>
</dbReference>
<reference evidence="1" key="1">
    <citation type="journal article" date="2020" name="Stud. Mycol.">
        <title>101 Dothideomycetes genomes: a test case for predicting lifestyles and emergence of pathogens.</title>
        <authorList>
            <person name="Haridas S."/>
            <person name="Albert R."/>
            <person name="Binder M."/>
            <person name="Bloem J."/>
            <person name="Labutti K."/>
            <person name="Salamov A."/>
            <person name="Andreopoulos B."/>
            <person name="Baker S."/>
            <person name="Barry K."/>
            <person name="Bills G."/>
            <person name="Bluhm B."/>
            <person name="Cannon C."/>
            <person name="Castanera R."/>
            <person name="Culley D."/>
            <person name="Daum C."/>
            <person name="Ezra D."/>
            <person name="Gonzalez J."/>
            <person name="Henrissat B."/>
            <person name="Kuo A."/>
            <person name="Liang C."/>
            <person name="Lipzen A."/>
            <person name="Lutzoni F."/>
            <person name="Magnuson J."/>
            <person name="Mondo S."/>
            <person name="Nolan M."/>
            <person name="Ohm R."/>
            <person name="Pangilinan J."/>
            <person name="Park H.-J."/>
            <person name="Ramirez L."/>
            <person name="Alfaro M."/>
            <person name="Sun H."/>
            <person name="Tritt A."/>
            <person name="Yoshinaga Y."/>
            <person name="Zwiers L.-H."/>
            <person name="Turgeon B."/>
            <person name="Goodwin S."/>
            <person name="Spatafora J."/>
            <person name="Crous P."/>
            <person name="Grigoriev I."/>
        </authorList>
    </citation>
    <scope>NUCLEOTIDE SEQUENCE</scope>
    <source>
        <strain evidence="1">CBS 123094</strain>
    </source>
</reference>
<name>A0A6A5W074_9PLEO</name>
<dbReference type="OrthoDB" id="3800526at2759"/>
<keyword evidence="2" id="KW-1185">Reference proteome</keyword>
<gene>
    <name evidence="1" type="ORF">P154DRAFT_581882</name>
</gene>
<proteinExistence type="predicted"/>